<evidence type="ECO:0000256" key="10">
    <source>
        <dbReference type="PIRSR" id="PIRSR602401-1"/>
    </source>
</evidence>
<dbReference type="Pfam" id="PF00067">
    <property type="entry name" value="p450"/>
    <property type="match status" value="1"/>
</dbReference>
<gene>
    <name evidence="13" type="ORF">EGW08_008178</name>
</gene>
<evidence type="ECO:0000313" key="14">
    <source>
        <dbReference type="Proteomes" id="UP000271974"/>
    </source>
</evidence>
<keyword evidence="8 10" id="KW-0408">Iron</keyword>
<evidence type="ECO:0000256" key="3">
    <source>
        <dbReference type="ARBA" id="ARBA00010617"/>
    </source>
</evidence>
<dbReference type="FunFam" id="1.10.630.10:FF:000042">
    <property type="entry name" value="Cytochrome P450"/>
    <property type="match status" value="1"/>
</dbReference>
<accession>A0A433TRG4</accession>
<keyword evidence="12" id="KW-1133">Transmembrane helix</keyword>
<proteinExistence type="inferred from homology"/>
<keyword evidence="5 10" id="KW-0479">Metal-binding</keyword>
<keyword evidence="14" id="KW-1185">Reference proteome</keyword>
<comment type="subcellular location">
    <subcellularLocation>
        <location evidence="2">Endoplasmic reticulum membrane</location>
        <topology evidence="2">Peripheral membrane protein</topology>
    </subcellularLocation>
    <subcellularLocation>
        <location evidence="1">Microsome membrane</location>
        <topology evidence="1">Peripheral membrane protein</topology>
    </subcellularLocation>
</comment>
<keyword evidence="11" id="KW-0503">Monooxygenase</keyword>
<dbReference type="GO" id="GO:0016705">
    <property type="term" value="F:oxidoreductase activity, acting on paired donors, with incorporation or reduction of molecular oxygen"/>
    <property type="evidence" value="ECO:0007669"/>
    <property type="project" value="InterPro"/>
</dbReference>
<comment type="function">
    <text evidence="9">Cytochromes P450 are a group of heme-thiolate monooxygenases. They oxidize a variety of structurally unrelated compounds, including steroids, fatty acids, and xenobiotics.</text>
</comment>
<dbReference type="AlphaFoldDB" id="A0A433TRG4"/>
<evidence type="ECO:0000256" key="11">
    <source>
        <dbReference type="RuleBase" id="RU000461"/>
    </source>
</evidence>
<evidence type="ECO:0000256" key="5">
    <source>
        <dbReference type="ARBA" id="ARBA00022723"/>
    </source>
</evidence>
<dbReference type="PRINTS" id="PR00463">
    <property type="entry name" value="EP450I"/>
</dbReference>
<evidence type="ECO:0000256" key="9">
    <source>
        <dbReference type="ARBA" id="ARBA00043906"/>
    </source>
</evidence>
<dbReference type="GO" id="GO:0005506">
    <property type="term" value="F:iron ion binding"/>
    <property type="evidence" value="ECO:0007669"/>
    <property type="project" value="InterPro"/>
</dbReference>
<comment type="cofactor">
    <cofactor evidence="10">
        <name>heme</name>
        <dbReference type="ChEBI" id="CHEBI:30413"/>
    </cofactor>
</comment>
<keyword evidence="7 11" id="KW-0560">Oxidoreductase</keyword>
<dbReference type="PANTHER" id="PTHR24302">
    <property type="entry name" value="CYTOCHROME P450 FAMILY 3"/>
    <property type="match status" value="1"/>
</dbReference>
<keyword evidence="4 10" id="KW-0349">Heme</keyword>
<comment type="caution">
    <text evidence="13">The sequence shown here is derived from an EMBL/GenBank/DDBJ whole genome shotgun (WGS) entry which is preliminary data.</text>
</comment>
<dbReference type="OrthoDB" id="1470350at2759"/>
<evidence type="ECO:0000256" key="7">
    <source>
        <dbReference type="ARBA" id="ARBA00023002"/>
    </source>
</evidence>
<dbReference type="Gene3D" id="1.10.630.10">
    <property type="entry name" value="Cytochrome P450"/>
    <property type="match status" value="1"/>
</dbReference>
<evidence type="ECO:0000313" key="13">
    <source>
        <dbReference type="EMBL" id="RUS84066.1"/>
    </source>
</evidence>
<dbReference type="InterPro" id="IPR050705">
    <property type="entry name" value="Cytochrome_P450_3A"/>
</dbReference>
<dbReference type="PROSITE" id="PS00086">
    <property type="entry name" value="CYTOCHROME_P450"/>
    <property type="match status" value="1"/>
</dbReference>
<evidence type="ECO:0000256" key="6">
    <source>
        <dbReference type="ARBA" id="ARBA00022848"/>
    </source>
</evidence>
<keyword evidence="12" id="KW-0472">Membrane</keyword>
<dbReference type="GO" id="GO:0020037">
    <property type="term" value="F:heme binding"/>
    <property type="evidence" value="ECO:0007669"/>
    <property type="project" value="InterPro"/>
</dbReference>
<dbReference type="InterPro" id="IPR036396">
    <property type="entry name" value="Cyt_P450_sf"/>
</dbReference>
<protein>
    <recommendedName>
        <fullName evidence="15">Cytochrome P450</fullName>
    </recommendedName>
</protein>
<dbReference type="GO" id="GO:0005789">
    <property type="term" value="C:endoplasmic reticulum membrane"/>
    <property type="evidence" value="ECO:0007669"/>
    <property type="project" value="UniProtKB-SubCell"/>
</dbReference>
<dbReference type="InterPro" id="IPR002401">
    <property type="entry name" value="Cyt_P450_E_grp-I"/>
</dbReference>
<dbReference type="STRING" id="188477.A0A433TRG4"/>
<dbReference type="Proteomes" id="UP000271974">
    <property type="component" value="Unassembled WGS sequence"/>
</dbReference>
<evidence type="ECO:0000256" key="2">
    <source>
        <dbReference type="ARBA" id="ARBA00004406"/>
    </source>
</evidence>
<dbReference type="SUPFAM" id="SSF48264">
    <property type="entry name" value="Cytochrome P450"/>
    <property type="match status" value="1"/>
</dbReference>
<evidence type="ECO:0000256" key="4">
    <source>
        <dbReference type="ARBA" id="ARBA00022617"/>
    </source>
</evidence>
<keyword evidence="12" id="KW-0812">Transmembrane</keyword>
<keyword evidence="6" id="KW-0492">Microsome</keyword>
<dbReference type="CDD" id="cd11055">
    <property type="entry name" value="CYP3A-like"/>
    <property type="match status" value="1"/>
</dbReference>
<dbReference type="InterPro" id="IPR017972">
    <property type="entry name" value="Cyt_P450_CS"/>
</dbReference>
<comment type="similarity">
    <text evidence="3 11">Belongs to the cytochrome P450 family.</text>
</comment>
<dbReference type="PANTHER" id="PTHR24302:SF15">
    <property type="entry name" value="FATTY-ACID PEROXYGENASE"/>
    <property type="match status" value="1"/>
</dbReference>
<evidence type="ECO:0000256" key="8">
    <source>
        <dbReference type="ARBA" id="ARBA00023004"/>
    </source>
</evidence>
<organism evidence="13 14">
    <name type="scientific">Elysia chlorotica</name>
    <name type="common">Eastern emerald elysia</name>
    <name type="synonym">Sea slug</name>
    <dbReference type="NCBI Taxonomy" id="188477"/>
    <lineage>
        <taxon>Eukaryota</taxon>
        <taxon>Metazoa</taxon>
        <taxon>Spiralia</taxon>
        <taxon>Lophotrochozoa</taxon>
        <taxon>Mollusca</taxon>
        <taxon>Gastropoda</taxon>
        <taxon>Heterobranchia</taxon>
        <taxon>Euthyneura</taxon>
        <taxon>Panpulmonata</taxon>
        <taxon>Sacoglossa</taxon>
        <taxon>Placobranchoidea</taxon>
        <taxon>Plakobranchidae</taxon>
        <taxon>Elysia</taxon>
    </lineage>
</organism>
<keyword evidence="6" id="KW-0256">Endoplasmic reticulum</keyword>
<dbReference type="PRINTS" id="PR00385">
    <property type="entry name" value="P450"/>
</dbReference>
<evidence type="ECO:0000256" key="12">
    <source>
        <dbReference type="SAM" id="Phobius"/>
    </source>
</evidence>
<dbReference type="EMBL" id="RQTK01000219">
    <property type="protein sequence ID" value="RUS84066.1"/>
    <property type="molecule type" value="Genomic_DNA"/>
</dbReference>
<dbReference type="GO" id="GO:0008395">
    <property type="term" value="F:steroid hydroxylase activity"/>
    <property type="evidence" value="ECO:0007669"/>
    <property type="project" value="TreeGrafter"/>
</dbReference>
<feature type="binding site" description="axial binding residue" evidence="10">
    <location>
        <position position="469"/>
    </location>
    <ligand>
        <name>heme</name>
        <dbReference type="ChEBI" id="CHEBI:30413"/>
    </ligand>
    <ligandPart>
        <name>Fe</name>
        <dbReference type="ChEBI" id="CHEBI:18248"/>
    </ligandPart>
</feature>
<reference evidence="13 14" key="1">
    <citation type="submission" date="2019-01" db="EMBL/GenBank/DDBJ databases">
        <title>A draft genome assembly of the solar-powered sea slug Elysia chlorotica.</title>
        <authorList>
            <person name="Cai H."/>
            <person name="Li Q."/>
            <person name="Fang X."/>
            <person name="Li J."/>
            <person name="Curtis N.E."/>
            <person name="Altenburger A."/>
            <person name="Shibata T."/>
            <person name="Feng M."/>
            <person name="Maeda T."/>
            <person name="Schwartz J.A."/>
            <person name="Shigenobu S."/>
            <person name="Lundholm N."/>
            <person name="Nishiyama T."/>
            <person name="Yang H."/>
            <person name="Hasebe M."/>
            <person name="Li S."/>
            <person name="Pierce S.K."/>
            <person name="Wang J."/>
        </authorList>
    </citation>
    <scope>NUCLEOTIDE SEQUENCE [LARGE SCALE GENOMIC DNA]</scope>
    <source>
        <strain evidence="13">EC2010</strain>
        <tissue evidence="13">Whole organism of an adult</tissue>
    </source>
</reference>
<name>A0A433TRG4_ELYCH</name>
<evidence type="ECO:0000256" key="1">
    <source>
        <dbReference type="ARBA" id="ARBA00004174"/>
    </source>
</evidence>
<sequence>MLSSCISWFPRCVISIMDSCSLGIPTWLVLACCATFLFYLYGVQTHKFWQKLKVRGPPPVPFFGNIPELFDPAVGFRAAARRWQGVYGRVFGIFFFRKPVLVVTDPELIKQILIKDFNVFVDRYFVGEGRLQNKLIRSTVFFAQGATWRRLRKMMTPSFSGAKLRFLTARVNKMAQQLGHYLHACAVEGRPLEAKWVFGAYILDVSAAMTFGLDLDSLNNLEGPFIQRAKSLVTVDRAIQVKLTLAGIFPACLPLLEFFNISYFKYTDICFFRDNLRAFVRERVAQAEGRDDFLQLLLEAEFKGSKEDGCTTPGSKLSQDEIVAQALLFIIAGYDGSSGALQFLYYQLAKNQDVQARILQEILDEVGEDKEPTYESCQNLHYTEAAIEETLRMYPPILLLLRNCTKDTTLDGISVPAGTGVIIPNFNIGRDPELFPDPEEFKPERFLGDARLAINPATFLAFGLGPRQCIGLRFAMLQVKLALVYTLRRVAITSATPEVLETEDFTGVLTPKVPIMLSLAPRDLYKA</sequence>
<evidence type="ECO:0008006" key="15">
    <source>
        <dbReference type="Google" id="ProtNLM"/>
    </source>
</evidence>
<dbReference type="InterPro" id="IPR001128">
    <property type="entry name" value="Cyt_P450"/>
</dbReference>
<feature type="transmembrane region" description="Helical" evidence="12">
    <location>
        <begin position="24"/>
        <end position="43"/>
    </location>
</feature>